<dbReference type="InterPro" id="IPR013087">
    <property type="entry name" value="Znf_C2H2_type"/>
</dbReference>
<dbReference type="GO" id="GO:0000981">
    <property type="term" value="F:DNA-binding transcription factor activity, RNA polymerase II-specific"/>
    <property type="evidence" value="ECO:0007669"/>
    <property type="project" value="TreeGrafter"/>
</dbReference>
<feature type="domain" description="C2H2-type" evidence="10">
    <location>
        <begin position="287"/>
        <end position="310"/>
    </location>
</feature>
<keyword evidence="6" id="KW-0238">DNA-binding</keyword>
<feature type="domain" description="C2H2-type" evidence="10">
    <location>
        <begin position="495"/>
        <end position="513"/>
    </location>
</feature>
<dbReference type="Gene3D" id="3.30.160.60">
    <property type="entry name" value="Classic Zinc Finger"/>
    <property type="match status" value="6"/>
</dbReference>
<feature type="domain" description="C2H2-type" evidence="10">
    <location>
        <begin position="379"/>
        <end position="406"/>
    </location>
</feature>
<dbReference type="GO" id="GO:0005634">
    <property type="term" value="C:nucleus"/>
    <property type="evidence" value="ECO:0007669"/>
    <property type="project" value="UniProtKB-SubCell"/>
</dbReference>
<comment type="caution">
    <text evidence="11">The sequence shown here is derived from an EMBL/GenBank/DDBJ whole genome shotgun (WGS) entry which is preliminary data.</text>
</comment>
<dbReference type="GO" id="GO:0000978">
    <property type="term" value="F:RNA polymerase II cis-regulatory region sequence-specific DNA binding"/>
    <property type="evidence" value="ECO:0007669"/>
    <property type="project" value="TreeGrafter"/>
</dbReference>
<feature type="compositionally biased region" description="Polar residues" evidence="9">
    <location>
        <begin position="11"/>
        <end position="28"/>
    </location>
</feature>
<sequence length="571" mass="63812">MEPSALEEDNTSMAARSLLTLNTSTSKGTQEETSKGTQDTSPGRPSQNTQIYVKSQNVSQGNQEKVIAVRIDRSNGNPNVQIMKSGQEITEPSNKPQLNVEIMDLGQEVAGTSNKPQPNIQIMKSSPEVVVLSNRHKQQVIPTTEDGPSKHKLQIVDSTETHCSTNEKEIFDSVTAIFKRKPNVGTDKYLSLCKTSNVVAKFQSDEISVTGSLKGINTVHNLLKVLHCNTSPVNGETNISAAGVLYIVEDQDKTSEDQSSTMDHQDDISEQPIKDEDVKVNQRSVSIRCLDCNETFATHEELTEHCKQTHRKYPSPKMLKLSSFKCSFCTRVFQSSKFLNQHVEESHGPNECFICGKEFALKRYLSMHIKRHSDGNKKHSCEICGWKFLERYKLKLHMESHKPKSEKNLPHACHICKKQFYNKATLDDHVNTHTGNRPFKCDICSCSFAHRIGLKRHLITHEPVKPFKCGVCQKEFSFRAKLDEHFITHTGEGKYVCNSCGKIFTTKSSLKRHSDNCSNKTLSTIISTSGNSAEPVTTELNSSEAVFMCGICSVVFDTLEKASVHAASHET</sequence>
<evidence type="ECO:0000256" key="1">
    <source>
        <dbReference type="ARBA" id="ARBA00004123"/>
    </source>
</evidence>
<comment type="subcellular location">
    <subcellularLocation>
        <location evidence="1">Nucleus</location>
    </subcellularLocation>
</comment>
<dbReference type="InterPro" id="IPR050527">
    <property type="entry name" value="Snail/Krueppel_Znf"/>
</dbReference>
<gene>
    <name evidence="11" type="ORF">MGAL_10B004072</name>
</gene>
<evidence type="ECO:0000256" key="2">
    <source>
        <dbReference type="ARBA" id="ARBA00022723"/>
    </source>
</evidence>
<feature type="domain" description="C2H2-type" evidence="10">
    <location>
        <begin position="467"/>
        <end position="494"/>
    </location>
</feature>
<keyword evidence="5" id="KW-0862">Zinc</keyword>
<keyword evidence="3" id="KW-0677">Repeat</keyword>
<dbReference type="OrthoDB" id="6161552at2759"/>
<keyword evidence="12" id="KW-1185">Reference proteome</keyword>
<keyword evidence="2" id="KW-0479">Metal-binding</keyword>
<dbReference type="PANTHER" id="PTHR24388">
    <property type="entry name" value="ZINC FINGER PROTEIN"/>
    <property type="match status" value="1"/>
</dbReference>
<evidence type="ECO:0000256" key="4">
    <source>
        <dbReference type="ARBA" id="ARBA00022771"/>
    </source>
</evidence>
<protein>
    <recommendedName>
        <fullName evidence="10">C2H2-type domain-containing protein</fullName>
    </recommendedName>
</protein>
<name>A0A8B6DRQ7_MYTGA</name>
<dbReference type="PANTHER" id="PTHR24388:SF54">
    <property type="entry name" value="PROTEIN ESCARGOT"/>
    <property type="match status" value="1"/>
</dbReference>
<dbReference type="FunFam" id="3.30.160.60:FF:000100">
    <property type="entry name" value="Zinc finger 45-like"/>
    <property type="match status" value="1"/>
</dbReference>
<dbReference type="PROSITE" id="PS00028">
    <property type="entry name" value="ZINC_FINGER_C2H2_1"/>
    <property type="match status" value="7"/>
</dbReference>
<dbReference type="FunFam" id="3.30.160.60:FF:000446">
    <property type="entry name" value="Zinc finger protein"/>
    <property type="match status" value="1"/>
</dbReference>
<evidence type="ECO:0000256" key="6">
    <source>
        <dbReference type="ARBA" id="ARBA00023125"/>
    </source>
</evidence>
<evidence type="ECO:0000256" key="9">
    <source>
        <dbReference type="SAM" id="MobiDB-lite"/>
    </source>
</evidence>
<feature type="compositionally biased region" description="Acidic residues" evidence="9">
    <location>
        <begin position="1"/>
        <end position="10"/>
    </location>
</feature>
<feature type="domain" description="C2H2-type" evidence="10">
    <location>
        <begin position="350"/>
        <end position="377"/>
    </location>
</feature>
<organism evidence="11 12">
    <name type="scientific">Mytilus galloprovincialis</name>
    <name type="common">Mediterranean mussel</name>
    <dbReference type="NCBI Taxonomy" id="29158"/>
    <lineage>
        <taxon>Eukaryota</taxon>
        <taxon>Metazoa</taxon>
        <taxon>Spiralia</taxon>
        <taxon>Lophotrochozoa</taxon>
        <taxon>Mollusca</taxon>
        <taxon>Bivalvia</taxon>
        <taxon>Autobranchia</taxon>
        <taxon>Pteriomorphia</taxon>
        <taxon>Mytilida</taxon>
        <taxon>Mytiloidea</taxon>
        <taxon>Mytilidae</taxon>
        <taxon>Mytilinae</taxon>
        <taxon>Mytilus</taxon>
    </lineage>
</organism>
<evidence type="ECO:0000256" key="7">
    <source>
        <dbReference type="ARBA" id="ARBA00023242"/>
    </source>
</evidence>
<accession>A0A8B6DRQ7</accession>
<dbReference type="AlphaFoldDB" id="A0A8B6DRQ7"/>
<feature type="region of interest" description="Disordered" evidence="9">
    <location>
        <begin position="253"/>
        <end position="275"/>
    </location>
</feature>
<dbReference type="Pfam" id="PF00096">
    <property type="entry name" value="zf-C2H2"/>
    <property type="match status" value="3"/>
</dbReference>
<dbReference type="FunFam" id="3.30.160.60:FF:000045">
    <property type="entry name" value="ZFP69 zinc finger protein B"/>
    <property type="match status" value="1"/>
</dbReference>
<feature type="region of interest" description="Disordered" evidence="9">
    <location>
        <begin position="1"/>
        <end position="48"/>
    </location>
</feature>
<reference evidence="11" key="1">
    <citation type="submission" date="2018-11" db="EMBL/GenBank/DDBJ databases">
        <authorList>
            <person name="Alioto T."/>
            <person name="Alioto T."/>
        </authorList>
    </citation>
    <scope>NUCLEOTIDE SEQUENCE</scope>
</reference>
<proteinExistence type="predicted"/>
<dbReference type="GO" id="GO:0008270">
    <property type="term" value="F:zinc ion binding"/>
    <property type="evidence" value="ECO:0007669"/>
    <property type="project" value="UniProtKB-KW"/>
</dbReference>
<keyword evidence="4 8" id="KW-0863">Zinc-finger</keyword>
<keyword evidence="7" id="KW-0539">Nucleus</keyword>
<dbReference type="Proteomes" id="UP000596742">
    <property type="component" value="Unassembled WGS sequence"/>
</dbReference>
<feature type="domain" description="C2H2-type" evidence="10">
    <location>
        <begin position="411"/>
        <end position="438"/>
    </location>
</feature>
<feature type="domain" description="C2H2-type" evidence="10">
    <location>
        <begin position="324"/>
        <end position="347"/>
    </location>
</feature>
<dbReference type="InterPro" id="IPR036236">
    <property type="entry name" value="Znf_C2H2_sf"/>
</dbReference>
<feature type="domain" description="C2H2-type" evidence="10">
    <location>
        <begin position="439"/>
        <end position="466"/>
    </location>
</feature>
<evidence type="ECO:0000256" key="3">
    <source>
        <dbReference type="ARBA" id="ARBA00022737"/>
    </source>
</evidence>
<dbReference type="PROSITE" id="PS50157">
    <property type="entry name" value="ZINC_FINGER_C2H2_2"/>
    <property type="match status" value="8"/>
</dbReference>
<feature type="compositionally biased region" description="Polar residues" evidence="9">
    <location>
        <begin position="35"/>
        <end position="48"/>
    </location>
</feature>
<evidence type="ECO:0000256" key="8">
    <source>
        <dbReference type="PROSITE-ProRule" id="PRU00042"/>
    </source>
</evidence>
<dbReference type="SMART" id="SM00355">
    <property type="entry name" value="ZnF_C2H2"/>
    <property type="match status" value="9"/>
</dbReference>
<dbReference type="EMBL" id="UYJE01003883">
    <property type="protein sequence ID" value="VDI23148.1"/>
    <property type="molecule type" value="Genomic_DNA"/>
</dbReference>
<evidence type="ECO:0000256" key="5">
    <source>
        <dbReference type="ARBA" id="ARBA00022833"/>
    </source>
</evidence>
<evidence type="ECO:0000313" key="12">
    <source>
        <dbReference type="Proteomes" id="UP000596742"/>
    </source>
</evidence>
<feature type="compositionally biased region" description="Basic and acidic residues" evidence="9">
    <location>
        <begin position="263"/>
        <end position="275"/>
    </location>
</feature>
<evidence type="ECO:0000259" key="10">
    <source>
        <dbReference type="PROSITE" id="PS50157"/>
    </source>
</evidence>
<dbReference type="SUPFAM" id="SSF57667">
    <property type="entry name" value="beta-beta-alpha zinc fingers"/>
    <property type="match status" value="3"/>
</dbReference>
<evidence type="ECO:0000313" key="11">
    <source>
        <dbReference type="EMBL" id="VDI23148.1"/>
    </source>
</evidence>